<dbReference type="AlphaFoldDB" id="A0A2T2P1V6"/>
<organism evidence="2 3">
    <name type="scientific">Corynespora cassiicola Philippines</name>
    <dbReference type="NCBI Taxonomy" id="1448308"/>
    <lineage>
        <taxon>Eukaryota</taxon>
        <taxon>Fungi</taxon>
        <taxon>Dikarya</taxon>
        <taxon>Ascomycota</taxon>
        <taxon>Pezizomycotina</taxon>
        <taxon>Dothideomycetes</taxon>
        <taxon>Pleosporomycetidae</taxon>
        <taxon>Pleosporales</taxon>
        <taxon>Corynesporascaceae</taxon>
        <taxon>Corynespora</taxon>
    </lineage>
</organism>
<name>A0A2T2P1V6_CORCC</name>
<feature type="chain" id="PRO_5015759500" evidence="1">
    <location>
        <begin position="17"/>
        <end position="76"/>
    </location>
</feature>
<evidence type="ECO:0000256" key="1">
    <source>
        <dbReference type="SAM" id="SignalP"/>
    </source>
</evidence>
<dbReference type="EMBL" id="KZ678130">
    <property type="protein sequence ID" value="PSN71664.1"/>
    <property type="molecule type" value="Genomic_DNA"/>
</dbReference>
<evidence type="ECO:0000313" key="3">
    <source>
        <dbReference type="Proteomes" id="UP000240883"/>
    </source>
</evidence>
<proteinExistence type="predicted"/>
<feature type="signal peptide" evidence="1">
    <location>
        <begin position="1"/>
        <end position="16"/>
    </location>
</feature>
<reference evidence="2 3" key="1">
    <citation type="journal article" date="2018" name="Front. Microbiol.">
        <title>Genome-Wide Analysis of Corynespora cassiicola Leaf Fall Disease Putative Effectors.</title>
        <authorList>
            <person name="Lopez D."/>
            <person name="Ribeiro S."/>
            <person name="Label P."/>
            <person name="Fumanal B."/>
            <person name="Venisse J.S."/>
            <person name="Kohler A."/>
            <person name="de Oliveira R.R."/>
            <person name="Labutti K."/>
            <person name="Lipzen A."/>
            <person name="Lail K."/>
            <person name="Bauer D."/>
            <person name="Ohm R.A."/>
            <person name="Barry K.W."/>
            <person name="Spatafora J."/>
            <person name="Grigoriev I.V."/>
            <person name="Martin F.M."/>
            <person name="Pujade-Renaud V."/>
        </authorList>
    </citation>
    <scope>NUCLEOTIDE SEQUENCE [LARGE SCALE GENOMIC DNA]</scope>
    <source>
        <strain evidence="2 3">Philippines</strain>
    </source>
</reference>
<sequence>MHFIFALATLASLSAAFPIPSAAELHDSESELQRRQDVCTSHGQQFVKDGVCKTCQWTPCTDGGECLNPWTYGDCP</sequence>
<gene>
    <name evidence="2" type="ORF">BS50DRAFT_629809</name>
</gene>
<protein>
    <submittedName>
        <fullName evidence="2">Uncharacterized protein</fullName>
    </submittedName>
</protein>
<dbReference type="Proteomes" id="UP000240883">
    <property type="component" value="Unassembled WGS sequence"/>
</dbReference>
<keyword evidence="3" id="KW-1185">Reference proteome</keyword>
<accession>A0A2T2P1V6</accession>
<keyword evidence="1" id="KW-0732">Signal</keyword>
<evidence type="ECO:0000313" key="2">
    <source>
        <dbReference type="EMBL" id="PSN71664.1"/>
    </source>
</evidence>